<sequence>MISMTFRSKSQLRALILVVGVVVAAFGGAVAAKASPQFGDDCTGCHQSNARLPAAHPPLSAMSSSQCVSCHRTSSSAPPAAITTVAPAQSTVQVQVQDQHQDREQEQEREQEQARLQRTIGRPISSDTELRGQHDAGKGSHAHDAPLSPWDFRMTLGLLSSSDLAQHHSNSIFYGNLDGLGSLAGASNEGESPSGSRIHLGALAKYSVDLGARTELAYGLKLTRDRFVEEDLNRTNARLSSEWKRKTDNEIIKLETYLQRITFDGAGAASETDHTSLGANLTYHSFVSSTGVLSTSLRARRSKYDGETAWRHPDFSLSIGMADKLQGDVEYSYGLAFLSRNNPKRARNRYFSQSLFASLQKPVNGRLTFGVSGEFGLRDYGAPDEHTGVTRSDRFWDVGIEAYDDLLRIFGSVPRLSCHYTQTNSNIATSDSEAAYCAVMVEKRF</sequence>
<dbReference type="InterPro" id="IPR007655">
    <property type="entry name" value="Slam_C"/>
</dbReference>
<evidence type="ECO:0000313" key="3">
    <source>
        <dbReference type="EMBL" id="SEP63020.1"/>
    </source>
</evidence>
<feature type="domain" description="Surface lipoprotein assembly modifier C-terminal" evidence="2">
    <location>
        <begin position="231"/>
        <end position="445"/>
    </location>
</feature>
<dbReference type="Proteomes" id="UP000198634">
    <property type="component" value="Unassembled WGS sequence"/>
</dbReference>
<dbReference type="EMBL" id="FOEP01000001">
    <property type="protein sequence ID" value="SEP63020.1"/>
    <property type="molecule type" value="Genomic_DNA"/>
</dbReference>
<evidence type="ECO:0000313" key="4">
    <source>
        <dbReference type="Proteomes" id="UP000198634"/>
    </source>
</evidence>
<dbReference type="STRING" id="657014.SAMN04488092_101423"/>
<feature type="compositionally biased region" description="Basic and acidic residues" evidence="1">
    <location>
        <begin position="128"/>
        <end position="144"/>
    </location>
</feature>
<reference evidence="3 4" key="1">
    <citation type="submission" date="2016-10" db="EMBL/GenBank/DDBJ databases">
        <authorList>
            <person name="de Groot N.N."/>
        </authorList>
    </citation>
    <scope>NUCLEOTIDE SEQUENCE [LARGE SCALE GENOMIC DNA]</scope>
    <source>
        <strain evidence="3 4">DSM 22007</strain>
    </source>
</reference>
<gene>
    <name evidence="3" type="ORF">SAMN04488092_101423</name>
</gene>
<evidence type="ECO:0000259" key="2">
    <source>
        <dbReference type="Pfam" id="PF04575"/>
    </source>
</evidence>
<dbReference type="SUPFAM" id="SSF48695">
    <property type="entry name" value="Multiheme cytochromes"/>
    <property type="match status" value="1"/>
</dbReference>
<dbReference type="OrthoDB" id="7855558at2"/>
<dbReference type="Pfam" id="PF04575">
    <property type="entry name" value="SlipAM"/>
    <property type="match status" value="1"/>
</dbReference>
<dbReference type="InterPro" id="IPR036280">
    <property type="entry name" value="Multihaem_cyt_sf"/>
</dbReference>
<proteinExistence type="predicted"/>
<evidence type="ECO:0000256" key="1">
    <source>
        <dbReference type="SAM" id="MobiDB-lite"/>
    </source>
</evidence>
<name>A0A1H8ZEZ3_9RHOB</name>
<feature type="compositionally biased region" description="Basic and acidic residues" evidence="1">
    <location>
        <begin position="99"/>
        <end position="115"/>
    </location>
</feature>
<dbReference type="AlphaFoldDB" id="A0A1H8ZEZ3"/>
<keyword evidence="4" id="KW-1185">Reference proteome</keyword>
<accession>A0A1H8ZEZ3</accession>
<organism evidence="3 4">
    <name type="scientific">Thalassovita taeanensis</name>
    <dbReference type="NCBI Taxonomy" id="657014"/>
    <lineage>
        <taxon>Bacteria</taxon>
        <taxon>Pseudomonadati</taxon>
        <taxon>Pseudomonadota</taxon>
        <taxon>Alphaproteobacteria</taxon>
        <taxon>Rhodobacterales</taxon>
        <taxon>Roseobacteraceae</taxon>
        <taxon>Thalassovita</taxon>
    </lineage>
</organism>
<feature type="region of interest" description="Disordered" evidence="1">
    <location>
        <begin position="92"/>
        <end position="146"/>
    </location>
</feature>
<protein>
    <recommendedName>
        <fullName evidence="2">Surface lipoprotein assembly modifier C-terminal domain-containing protein</fullName>
    </recommendedName>
</protein>